<dbReference type="AlphaFoldDB" id="A0A4R0JLR4"/>
<dbReference type="Proteomes" id="UP000293342">
    <property type="component" value="Unassembled WGS sequence"/>
</dbReference>
<dbReference type="OrthoDB" id="9786134at2"/>
<comment type="caution">
    <text evidence="2">The sequence shown here is derived from an EMBL/GenBank/DDBJ whole genome shotgun (WGS) entry which is preliminary data.</text>
</comment>
<dbReference type="PANTHER" id="PTHR30212">
    <property type="entry name" value="PROTEIN YIIM"/>
    <property type="match status" value="1"/>
</dbReference>
<dbReference type="GO" id="GO:0003824">
    <property type="term" value="F:catalytic activity"/>
    <property type="evidence" value="ECO:0007669"/>
    <property type="project" value="InterPro"/>
</dbReference>
<feature type="domain" description="MOSC" evidence="1">
    <location>
        <begin position="27"/>
        <end position="165"/>
    </location>
</feature>
<dbReference type="PROSITE" id="PS51340">
    <property type="entry name" value="MOSC"/>
    <property type="match status" value="1"/>
</dbReference>
<proteinExistence type="predicted"/>
<dbReference type="SUPFAM" id="SSF50800">
    <property type="entry name" value="PK beta-barrel domain-like"/>
    <property type="match status" value="1"/>
</dbReference>
<dbReference type="InterPro" id="IPR005302">
    <property type="entry name" value="MoCF_Sase_C"/>
</dbReference>
<evidence type="ECO:0000313" key="3">
    <source>
        <dbReference type="Proteomes" id="UP000293342"/>
    </source>
</evidence>
<dbReference type="PANTHER" id="PTHR30212:SF2">
    <property type="entry name" value="PROTEIN YIIM"/>
    <property type="match status" value="1"/>
</dbReference>
<dbReference type="Gene3D" id="2.40.33.20">
    <property type="entry name" value="PK beta-barrel domain-like"/>
    <property type="match status" value="1"/>
</dbReference>
<sequence length="181" mass="19557">MSARLLAVNVVHELIRGPTRWTAIDKRPVIGPVAVTELGLAGDEQCDTRYHGGPDKALYAYAEEDADWWSVELDREIPPGLFGENLTTSGLDITGALIGERWRIGGPKTGILVEVRSPRDPCGNLSARMGIPKFHRSFVATGRVGAYLKVLSTGTVRAGNRITVVHRPSSGRTVGEVSTRA</sequence>
<evidence type="ECO:0000259" key="1">
    <source>
        <dbReference type="PROSITE" id="PS51340"/>
    </source>
</evidence>
<protein>
    <submittedName>
        <fullName evidence="2">MOSC domain-containing protein</fullName>
    </submittedName>
</protein>
<dbReference type="InterPro" id="IPR011037">
    <property type="entry name" value="Pyrv_Knase-like_insert_dom_sf"/>
</dbReference>
<reference evidence="2 3" key="1">
    <citation type="submission" date="2019-02" db="EMBL/GenBank/DDBJ databases">
        <title>Kribbella capetownensis sp. nov. and Kribbella speibonae sp. nov., isolated from soil.</title>
        <authorList>
            <person name="Curtis S.M."/>
            <person name="Norton I."/>
            <person name="Everest G.J."/>
            <person name="Meyers P.R."/>
        </authorList>
    </citation>
    <scope>NUCLEOTIDE SEQUENCE [LARGE SCALE GENOMIC DNA]</scope>
    <source>
        <strain evidence="2 3">YM53</strain>
    </source>
</reference>
<dbReference type="InterPro" id="IPR052353">
    <property type="entry name" value="Benzoxazolinone_Detox_Enz"/>
</dbReference>
<dbReference type="GO" id="GO:0030170">
    <property type="term" value="F:pyridoxal phosphate binding"/>
    <property type="evidence" value="ECO:0007669"/>
    <property type="project" value="InterPro"/>
</dbReference>
<gene>
    <name evidence="2" type="ORF">E0H75_29105</name>
</gene>
<evidence type="ECO:0000313" key="2">
    <source>
        <dbReference type="EMBL" id="TCC45778.1"/>
    </source>
</evidence>
<dbReference type="RefSeq" id="WP_131516868.1">
    <property type="nucleotide sequence ID" value="NZ_SJKD01000007.1"/>
</dbReference>
<keyword evidence="3" id="KW-1185">Reference proteome</keyword>
<dbReference type="Pfam" id="PF03473">
    <property type="entry name" value="MOSC"/>
    <property type="match status" value="1"/>
</dbReference>
<accession>A0A4R0JLR4</accession>
<name>A0A4R0JLR4_9ACTN</name>
<dbReference type="GO" id="GO:0030151">
    <property type="term" value="F:molybdenum ion binding"/>
    <property type="evidence" value="ECO:0007669"/>
    <property type="project" value="InterPro"/>
</dbReference>
<organism evidence="2 3">
    <name type="scientific">Kribbella capetownensis</name>
    <dbReference type="NCBI Taxonomy" id="1572659"/>
    <lineage>
        <taxon>Bacteria</taxon>
        <taxon>Bacillati</taxon>
        <taxon>Actinomycetota</taxon>
        <taxon>Actinomycetes</taxon>
        <taxon>Propionibacteriales</taxon>
        <taxon>Kribbellaceae</taxon>
        <taxon>Kribbella</taxon>
    </lineage>
</organism>
<dbReference type="EMBL" id="SJKD01000007">
    <property type="protein sequence ID" value="TCC45778.1"/>
    <property type="molecule type" value="Genomic_DNA"/>
</dbReference>